<evidence type="ECO:0000256" key="3">
    <source>
        <dbReference type="ARBA" id="ARBA00040298"/>
    </source>
</evidence>
<organism evidence="5 6">
    <name type="scientific">Mumia zhuanghuii</name>
    <dbReference type="NCBI Taxonomy" id="2585211"/>
    <lineage>
        <taxon>Bacteria</taxon>
        <taxon>Bacillati</taxon>
        <taxon>Actinomycetota</taxon>
        <taxon>Actinomycetes</taxon>
        <taxon>Propionibacteriales</taxon>
        <taxon>Nocardioidaceae</taxon>
        <taxon>Mumia</taxon>
    </lineage>
</organism>
<dbReference type="EMBL" id="VDFQ02000001">
    <property type="protein sequence ID" value="KAA1424694.1"/>
    <property type="molecule type" value="Genomic_DNA"/>
</dbReference>
<dbReference type="PANTHER" id="PTHR10668">
    <property type="entry name" value="PHYTOENE DEHYDROGENASE"/>
    <property type="match status" value="1"/>
</dbReference>
<evidence type="ECO:0000259" key="4">
    <source>
        <dbReference type="Pfam" id="PF01593"/>
    </source>
</evidence>
<dbReference type="PRINTS" id="PR00419">
    <property type="entry name" value="ADXRDTASE"/>
</dbReference>
<dbReference type="GO" id="GO:0016491">
    <property type="term" value="F:oxidoreductase activity"/>
    <property type="evidence" value="ECO:0007669"/>
    <property type="project" value="InterPro"/>
</dbReference>
<dbReference type="SUPFAM" id="SSF51905">
    <property type="entry name" value="FAD/NAD(P)-binding domain"/>
    <property type="match status" value="1"/>
</dbReference>
<comment type="caution">
    <text evidence="5">The sequence shown here is derived from an EMBL/GenBank/DDBJ whole genome shotgun (WGS) entry which is preliminary data.</text>
</comment>
<dbReference type="InterPro" id="IPR002937">
    <property type="entry name" value="Amino_oxidase"/>
</dbReference>
<feature type="domain" description="Amine oxidase" evidence="4">
    <location>
        <begin position="224"/>
        <end position="336"/>
    </location>
</feature>
<accession>A0A5Q6S2V1</accession>
<comment type="subunit">
    <text evidence="2">Interacts with COX5B; this interaction may contribute to localize PYROXD2 to the inner face of the inner mitochondrial membrane.</text>
</comment>
<evidence type="ECO:0000256" key="1">
    <source>
        <dbReference type="ARBA" id="ARBA00037217"/>
    </source>
</evidence>
<name>A0A5Q6S2V1_9ACTN</name>
<proteinExistence type="predicted"/>
<dbReference type="InterPro" id="IPR036188">
    <property type="entry name" value="FAD/NAD-bd_sf"/>
</dbReference>
<dbReference type="Pfam" id="PF01593">
    <property type="entry name" value="Amino_oxidase"/>
    <property type="match status" value="1"/>
</dbReference>
<dbReference type="Gene3D" id="3.50.50.60">
    <property type="entry name" value="FAD/NAD(P)-binding domain"/>
    <property type="match status" value="2"/>
</dbReference>
<dbReference type="Proteomes" id="UP000307768">
    <property type="component" value="Unassembled WGS sequence"/>
</dbReference>
<evidence type="ECO:0000256" key="2">
    <source>
        <dbReference type="ARBA" id="ARBA00038825"/>
    </source>
</evidence>
<dbReference type="AlphaFoldDB" id="A0A5Q6S2V1"/>
<evidence type="ECO:0000313" key="6">
    <source>
        <dbReference type="Proteomes" id="UP000307768"/>
    </source>
</evidence>
<dbReference type="RefSeq" id="WP_149767736.1">
    <property type="nucleotide sequence ID" value="NZ_VDFQ02000001.1"/>
</dbReference>
<protein>
    <recommendedName>
        <fullName evidence="3">Pyridine nucleotide-disulfide oxidoreductase domain-containing protein 2</fullName>
    </recommendedName>
</protein>
<comment type="function">
    <text evidence="1">Probable oxidoreductase that may play a role as regulator of mitochondrial function.</text>
</comment>
<dbReference type="OrthoDB" id="833207at2"/>
<dbReference type="Pfam" id="PF13450">
    <property type="entry name" value="NAD_binding_8"/>
    <property type="match status" value="1"/>
</dbReference>
<evidence type="ECO:0000313" key="5">
    <source>
        <dbReference type="EMBL" id="KAA1424694.1"/>
    </source>
</evidence>
<sequence length="548" mass="57458">MATTEHDVVVVGAGPNGLVAANLLADKGLDVVVLEAQPEVGGAVRSARDVHPDYVHDTFSSFYPLAAASGVMGGLGLEHHGLVWSHAPAVLGHPLPDGSWAMLHRDVDRTAASMEALGAGDGDRWRTWVEDWGRIGGPLVDALTTPFPPIRAGARVLAALPGVGGMDYVRRLLEPASVLGRDGFGGPGPALLFAGNAGHADIPTDATGSGLMGLLMTMLGQTVGFPVPRGGAGELAAALTRRFTALGGEVRCSARVDRVLLRDGRAVGVRVEGGETVQARRAVVADVVAPVLYGDLIPDDELPARLRRRMRSFELDPGTVKVDWALDGPVPWASAPETAPGTIHLADSVTAITEATSQITSHAVPAEPLLIVGQMTTADATRSPAGTEALWAYAHVPQDVRHDAGDGGITGRWDRDDLERFADRMQRRLEAYAPDLASRVVARRVLGPRELEERDANLVGGAINGGTSAIHQQLVFRPVPGNGRATTPVPGLFLASASAHPGGGVHGAPGANAARAVLAEPALLRRTRPLVARLRGTRTHRRTPRSPR</sequence>
<dbReference type="PANTHER" id="PTHR10668:SF105">
    <property type="entry name" value="DEHYDROGENASE-RELATED"/>
    <property type="match status" value="1"/>
</dbReference>
<reference evidence="5 6" key="1">
    <citation type="submission" date="2019-09" db="EMBL/GenBank/DDBJ databases">
        <title>Mumia zhuanghuii sp. nov. isolated from the intestinal contents of plateau pika (Ochotona curzoniae) in the Qinghai-Tibet plateau of China.</title>
        <authorList>
            <person name="Tian Z."/>
        </authorList>
    </citation>
    <scope>NUCLEOTIDE SEQUENCE [LARGE SCALE GENOMIC DNA]</scope>
    <source>
        <strain evidence="6">350</strain>
    </source>
</reference>
<gene>
    <name evidence="5" type="ORF">FE697_001865</name>
</gene>